<name>A0ABN0CTD7_STRPO</name>
<proteinExistence type="predicted"/>
<feature type="transmembrane region" description="Helical" evidence="1">
    <location>
        <begin position="6"/>
        <end position="24"/>
    </location>
</feature>
<evidence type="ECO:0000313" key="2">
    <source>
        <dbReference type="EMBL" id="EGJ26477.1"/>
    </source>
</evidence>
<evidence type="ECO:0000256" key="1">
    <source>
        <dbReference type="SAM" id="Phobius"/>
    </source>
</evidence>
<organism evidence="2 3">
    <name type="scientific">Streptococcus porcinus str. Jelinkova 176</name>
    <dbReference type="NCBI Taxonomy" id="873448"/>
    <lineage>
        <taxon>Bacteria</taxon>
        <taxon>Bacillati</taxon>
        <taxon>Bacillota</taxon>
        <taxon>Bacilli</taxon>
        <taxon>Lactobacillales</taxon>
        <taxon>Streptococcaceae</taxon>
        <taxon>Streptococcus</taxon>
    </lineage>
</organism>
<accession>A0ABN0CTD7</accession>
<keyword evidence="3" id="KW-1185">Reference proteome</keyword>
<dbReference type="NCBIfam" id="TIGR01673">
    <property type="entry name" value="holin_LLH"/>
    <property type="match status" value="1"/>
</dbReference>
<keyword evidence="1" id="KW-0812">Transmembrane</keyword>
<reference evidence="2 3" key="1">
    <citation type="journal article" date="2014" name="Int. J. Syst. Evol. Microbiol.">
        <title>Phylogenomics and the dynamic genome evolution of the genus Streptococcus.</title>
        <authorList>
            <consortium name="The Broad Institute Genome Sequencing Platform"/>
            <person name="Richards V.P."/>
            <person name="Palmer S.R."/>
            <person name="Pavinski Bitar P.D."/>
            <person name="Qin X."/>
            <person name="Weinstock G.M."/>
            <person name="Highlander S.K."/>
            <person name="Town C.D."/>
            <person name="Burne R.A."/>
            <person name="Stanhope M.J."/>
        </authorList>
    </citation>
    <scope>NUCLEOTIDE SEQUENCE [LARGE SCALE GENOMIC DNA]</scope>
    <source>
        <strain evidence="2 3">Jelinkova 176</strain>
    </source>
</reference>
<dbReference type="RefSeq" id="WP_003082713.1">
    <property type="nucleotide sequence ID" value="NZ_AEUU02000001.1"/>
</dbReference>
<comment type="caution">
    <text evidence="2">The sequence shown here is derived from an EMBL/GenBank/DDBJ whole genome shotgun (WGS) entry which is preliminary data.</text>
</comment>
<keyword evidence="1" id="KW-1133">Transmembrane helix</keyword>
<protein>
    <submittedName>
        <fullName evidence="2">Phage holin, LL-H family</fullName>
    </submittedName>
</protein>
<sequence>MEELQQTIVSASMTIITIVIGILVKYVKEYLLKKGGEKSVKIAEIVAKNAVEAVEQIAYDKDIKGLDKLTEAKISMQNELSKHNIYLSNQDMEMFIEAAVKRMNDNWKGQ</sequence>
<dbReference type="Pfam" id="PF09682">
    <property type="entry name" value="Phage_holin_6_1"/>
    <property type="match status" value="1"/>
</dbReference>
<dbReference type="InterPro" id="IPR010026">
    <property type="entry name" value="Phage_holin_LL-H"/>
</dbReference>
<keyword evidence="1" id="KW-0472">Membrane</keyword>
<dbReference type="Proteomes" id="UP000005356">
    <property type="component" value="Unassembled WGS sequence"/>
</dbReference>
<gene>
    <name evidence="2" type="ORF">STRPO_0301</name>
</gene>
<evidence type="ECO:0000313" key="3">
    <source>
        <dbReference type="Proteomes" id="UP000005356"/>
    </source>
</evidence>
<dbReference type="EMBL" id="AEUU02000001">
    <property type="protein sequence ID" value="EGJ26477.1"/>
    <property type="molecule type" value="Genomic_DNA"/>
</dbReference>